<comment type="function">
    <text evidence="13">Adenine glycosylase active on G-A mispairs.</text>
</comment>
<keyword evidence="9 13" id="KW-0408">Iron</keyword>
<feature type="domain" description="HhH-GPD" evidence="15">
    <location>
        <begin position="116"/>
        <end position="275"/>
    </location>
</feature>
<evidence type="ECO:0000256" key="9">
    <source>
        <dbReference type="ARBA" id="ARBA00023004"/>
    </source>
</evidence>
<comment type="catalytic activity">
    <reaction evidence="1 13">
        <text>Hydrolyzes free adenine bases from 7,8-dihydro-8-oxoguanine:adenine mismatched double-stranded DNA, leaving an apurinic site.</text>
        <dbReference type="EC" id="3.2.2.31"/>
    </reaction>
</comment>
<comment type="cofactor">
    <cofactor evidence="13">
        <name>[4Fe-4S] cluster</name>
        <dbReference type="ChEBI" id="CHEBI:49883"/>
    </cofactor>
    <text evidence="13">Binds 1 [4Fe-4S] cluster.</text>
</comment>
<dbReference type="EC" id="3.2.2.31" evidence="3 13"/>
<dbReference type="AlphaFoldDB" id="A0AAF0EHU2"/>
<dbReference type="InterPro" id="IPR015797">
    <property type="entry name" value="NUDIX_hydrolase-like_dom_sf"/>
</dbReference>
<dbReference type="Proteomes" id="UP001213623">
    <property type="component" value="Chromosome 2"/>
</dbReference>
<evidence type="ECO:0000256" key="1">
    <source>
        <dbReference type="ARBA" id="ARBA00000843"/>
    </source>
</evidence>
<keyword evidence="10" id="KW-0411">Iron-sulfur</keyword>
<keyword evidence="5" id="KW-0004">4Fe-4S</keyword>
<evidence type="ECO:0000313" key="17">
    <source>
        <dbReference type="Proteomes" id="UP001213623"/>
    </source>
</evidence>
<dbReference type="GO" id="GO:0006298">
    <property type="term" value="P:mismatch repair"/>
    <property type="evidence" value="ECO:0007669"/>
    <property type="project" value="TreeGrafter"/>
</dbReference>
<dbReference type="GO" id="GO:0035485">
    <property type="term" value="F:adenine/guanine mispair binding"/>
    <property type="evidence" value="ECO:0007669"/>
    <property type="project" value="TreeGrafter"/>
</dbReference>
<dbReference type="InterPro" id="IPR023170">
    <property type="entry name" value="HhH_base_excis_C"/>
</dbReference>
<sequence>MAAPRVTRRRANVRPWAFLQETEAATATACGPGTRAHRPNYHRPLLLDTPASAQRLLAWFDATQHDRDMPWRQPWMDPDLPPPKRLAKMEEEPARSLSTRDLLQRRAYQVWISEIMLQQTRVETVRSYWRAWMEKWPTIEALARASVDDVLAAWRGLGYYGRARRIHEAARKVLHEHDGCLPEHADVLVRDIPGIGPYTAGAISSIVFGHAVPILDGNVARVLSRQVGLYADPRAKSTTDLQWELARLLVEAVAPTRPSDVPGRWNQGLMELGSTLCTPIRPSCDVCPIQATCRAYAEGVRYETSSSTTAPDSQTSCADMEDLCLQCEPLPDPADTDGGTVSSPRPGPKKLTQRTLQGTVVPEATGRRTVPLRIRYAQLFPMRVAKQAPRCEVRRVCIVRHSGTGKTHQYLLLQRPDEGLLASLWEFPTEVLQDDADDPAAMERSARAFVETLPAPDGEAALQANAAHYLGTVRHEFSHLHWRMHVVLVDATTGASRPAQRADGPSRQWLDGPGVEAASMGTGLRRCWAIYATGT</sequence>
<keyword evidence="6" id="KW-0479">Metal-binding</keyword>
<dbReference type="GO" id="GO:0000701">
    <property type="term" value="F:purine-specific mismatch base pair DNA N-glycosylase activity"/>
    <property type="evidence" value="ECO:0007669"/>
    <property type="project" value="UniProtKB-EC"/>
</dbReference>
<dbReference type="SMART" id="SM00525">
    <property type="entry name" value="FES"/>
    <property type="match status" value="1"/>
</dbReference>
<dbReference type="PANTHER" id="PTHR42944">
    <property type="entry name" value="ADENINE DNA GLYCOSYLASE"/>
    <property type="match status" value="1"/>
</dbReference>
<evidence type="ECO:0000256" key="6">
    <source>
        <dbReference type="ARBA" id="ARBA00022723"/>
    </source>
</evidence>
<dbReference type="CDD" id="cd03431">
    <property type="entry name" value="NUDIX_DNA_Glycosylase_C-MutY"/>
    <property type="match status" value="1"/>
</dbReference>
<name>A0AAF0EHU2_9BASI</name>
<comment type="similarity">
    <text evidence="2 13">Belongs to the Nth/MutY family.</text>
</comment>
<gene>
    <name evidence="16" type="ORF">MNAN1_001015</name>
</gene>
<dbReference type="InterPro" id="IPR011257">
    <property type="entry name" value="DNA_glycosylase"/>
</dbReference>
<evidence type="ECO:0000256" key="8">
    <source>
        <dbReference type="ARBA" id="ARBA00022801"/>
    </source>
</evidence>
<dbReference type="Pfam" id="PF00730">
    <property type="entry name" value="HhH-GPD"/>
    <property type="match status" value="1"/>
</dbReference>
<dbReference type="GO" id="GO:0032357">
    <property type="term" value="F:oxidized purine DNA binding"/>
    <property type="evidence" value="ECO:0007669"/>
    <property type="project" value="TreeGrafter"/>
</dbReference>
<dbReference type="GO" id="GO:0006285">
    <property type="term" value="P:base-excision repair, AP site formation"/>
    <property type="evidence" value="ECO:0007669"/>
    <property type="project" value="UniProtKB-ARBA"/>
</dbReference>
<dbReference type="InterPro" id="IPR003651">
    <property type="entry name" value="Endonuclease3_FeS-loop_motif"/>
</dbReference>
<feature type="region of interest" description="Disordered" evidence="14">
    <location>
        <begin position="334"/>
        <end position="356"/>
    </location>
</feature>
<keyword evidence="17" id="KW-1185">Reference proteome</keyword>
<dbReference type="InterPro" id="IPR003265">
    <property type="entry name" value="HhH-GPD_domain"/>
</dbReference>
<dbReference type="FunFam" id="1.10.340.30:FF:000002">
    <property type="entry name" value="Adenine DNA glycosylase"/>
    <property type="match status" value="1"/>
</dbReference>
<organism evidence="16 17">
    <name type="scientific">Malassezia nana</name>
    <dbReference type="NCBI Taxonomy" id="180528"/>
    <lineage>
        <taxon>Eukaryota</taxon>
        <taxon>Fungi</taxon>
        <taxon>Dikarya</taxon>
        <taxon>Basidiomycota</taxon>
        <taxon>Ustilaginomycotina</taxon>
        <taxon>Malasseziomycetes</taxon>
        <taxon>Malasseziales</taxon>
        <taxon>Malasseziaceae</taxon>
        <taxon>Malassezia</taxon>
    </lineage>
</organism>
<keyword evidence="12 13" id="KW-0326">Glycosidase</keyword>
<dbReference type="InterPro" id="IPR044298">
    <property type="entry name" value="MIG/MutY"/>
</dbReference>
<evidence type="ECO:0000256" key="10">
    <source>
        <dbReference type="ARBA" id="ARBA00023014"/>
    </source>
</evidence>
<dbReference type="SMART" id="SM00478">
    <property type="entry name" value="ENDO3c"/>
    <property type="match status" value="1"/>
</dbReference>
<dbReference type="GO" id="GO:0046872">
    <property type="term" value="F:metal ion binding"/>
    <property type="evidence" value="ECO:0007669"/>
    <property type="project" value="UniProtKB-UniRule"/>
</dbReference>
<evidence type="ECO:0000313" key="16">
    <source>
        <dbReference type="EMBL" id="WFD26040.1"/>
    </source>
</evidence>
<dbReference type="CDD" id="cd00056">
    <property type="entry name" value="ENDO3c"/>
    <property type="match status" value="1"/>
</dbReference>
<dbReference type="Pfam" id="PF14815">
    <property type="entry name" value="NUDIX_4"/>
    <property type="match status" value="1"/>
</dbReference>
<dbReference type="GO" id="GO:0051539">
    <property type="term" value="F:4 iron, 4 sulfur cluster binding"/>
    <property type="evidence" value="ECO:0007669"/>
    <property type="project" value="UniProtKB-UniRule"/>
</dbReference>
<dbReference type="EMBL" id="CP119893">
    <property type="protein sequence ID" value="WFD26040.1"/>
    <property type="molecule type" value="Genomic_DNA"/>
</dbReference>
<dbReference type="Gene3D" id="1.10.340.30">
    <property type="entry name" value="Hypothetical protein, domain 2"/>
    <property type="match status" value="1"/>
</dbReference>
<dbReference type="GO" id="GO:0005634">
    <property type="term" value="C:nucleus"/>
    <property type="evidence" value="ECO:0007669"/>
    <property type="project" value="TreeGrafter"/>
</dbReference>
<dbReference type="SUPFAM" id="SSF55811">
    <property type="entry name" value="Nudix"/>
    <property type="match status" value="1"/>
</dbReference>
<evidence type="ECO:0000259" key="15">
    <source>
        <dbReference type="SMART" id="SM00478"/>
    </source>
</evidence>
<dbReference type="SUPFAM" id="SSF48150">
    <property type="entry name" value="DNA-glycosylase"/>
    <property type="match status" value="1"/>
</dbReference>
<dbReference type="PANTHER" id="PTHR42944:SF1">
    <property type="entry name" value="ADENINE DNA GLYCOSYLASE"/>
    <property type="match status" value="1"/>
</dbReference>
<protein>
    <recommendedName>
        <fullName evidence="4 13">Adenine DNA glycosylase</fullName>
        <ecNumber evidence="3 13">3.2.2.31</ecNumber>
    </recommendedName>
</protein>
<evidence type="ECO:0000256" key="5">
    <source>
        <dbReference type="ARBA" id="ARBA00022485"/>
    </source>
</evidence>
<evidence type="ECO:0000256" key="4">
    <source>
        <dbReference type="ARBA" id="ARBA00022023"/>
    </source>
</evidence>
<evidence type="ECO:0000256" key="3">
    <source>
        <dbReference type="ARBA" id="ARBA00012045"/>
    </source>
</evidence>
<evidence type="ECO:0000256" key="11">
    <source>
        <dbReference type="ARBA" id="ARBA00023204"/>
    </source>
</evidence>
<dbReference type="Gene3D" id="3.90.79.10">
    <property type="entry name" value="Nucleoside Triphosphate Pyrophosphohydrolase"/>
    <property type="match status" value="1"/>
</dbReference>
<dbReference type="GO" id="GO:0034039">
    <property type="term" value="F:8-oxo-7,8-dihydroguanine DNA N-glycosylase activity"/>
    <property type="evidence" value="ECO:0007669"/>
    <property type="project" value="TreeGrafter"/>
</dbReference>
<keyword evidence="7 13" id="KW-0227">DNA damage</keyword>
<evidence type="ECO:0000256" key="14">
    <source>
        <dbReference type="SAM" id="MobiDB-lite"/>
    </source>
</evidence>
<accession>A0AAF0EHU2</accession>
<evidence type="ECO:0000256" key="2">
    <source>
        <dbReference type="ARBA" id="ARBA00008343"/>
    </source>
</evidence>
<reference evidence="16" key="1">
    <citation type="submission" date="2023-03" db="EMBL/GenBank/DDBJ databases">
        <title>Mating type loci evolution in Malassezia.</title>
        <authorList>
            <person name="Coelho M.A."/>
        </authorList>
    </citation>
    <scope>NUCLEOTIDE SEQUENCE</scope>
    <source>
        <strain evidence="16">CBS 9557</strain>
    </source>
</reference>
<keyword evidence="8" id="KW-0378">Hydrolase</keyword>
<dbReference type="InterPro" id="IPR029119">
    <property type="entry name" value="MutY_C"/>
</dbReference>
<evidence type="ECO:0000256" key="12">
    <source>
        <dbReference type="ARBA" id="ARBA00023295"/>
    </source>
</evidence>
<keyword evidence="11" id="KW-0234">DNA repair</keyword>
<proteinExistence type="inferred from homology"/>
<evidence type="ECO:0000256" key="13">
    <source>
        <dbReference type="RuleBase" id="RU365096"/>
    </source>
</evidence>
<evidence type="ECO:0000256" key="7">
    <source>
        <dbReference type="ARBA" id="ARBA00022763"/>
    </source>
</evidence>
<dbReference type="Gene3D" id="1.10.1670.10">
    <property type="entry name" value="Helix-hairpin-Helix base-excision DNA repair enzymes (C-terminal)"/>
    <property type="match status" value="1"/>
</dbReference>